<dbReference type="OrthoDB" id="9802624at2"/>
<sequence>MSFATLKARMVGGEKLVGSFLKTPAVELIEILSGSGLDFLCLDAEHAPFDRARLDTCLAIGRALDFPILVRVPAGTPEEILKVMDAGAVGIVVPHVDSVEKAQAVAKAARFGHGGRGFAGSTRWAGFATRTMGDILDQSATETLVIAQIEEPEGVDAIDGIAGTEGIDGVFIGPADLSVAYGKRDLSSDALKNAMKKVGEAARTAGVAYVTWVPDAKTAKDWSVHGFTTFVVASEHAWMLQGAKRVVSEMP</sequence>
<dbReference type="InterPro" id="IPR005000">
    <property type="entry name" value="Aldolase/citrate-lyase_domain"/>
</dbReference>
<evidence type="ECO:0000256" key="1">
    <source>
        <dbReference type="ARBA" id="ARBA00005568"/>
    </source>
</evidence>
<evidence type="ECO:0000259" key="4">
    <source>
        <dbReference type="Pfam" id="PF03328"/>
    </source>
</evidence>
<evidence type="ECO:0000313" key="5">
    <source>
        <dbReference type="EMBL" id="GFE63589.1"/>
    </source>
</evidence>
<proteinExistence type="inferred from homology"/>
<dbReference type="PANTHER" id="PTHR30502:SF0">
    <property type="entry name" value="PHOSPHOENOLPYRUVATE CARBOXYLASE FAMILY PROTEIN"/>
    <property type="match status" value="1"/>
</dbReference>
<dbReference type="Gene3D" id="3.20.20.60">
    <property type="entry name" value="Phosphoenolpyruvate-binding domains"/>
    <property type="match status" value="1"/>
</dbReference>
<dbReference type="PANTHER" id="PTHR30502">
    <property type="entry name" value="2-KETO-3-DEOXY-L-RHAMNONATE ALDOLASE"/>
    <property type="match status" value="1"/>
</dbReference>
<keyword evidence="2" id="KW-0479">Metal-binding</keyword>
<dbReference type="InterPro" id="IPR015813">
    <property type="entry name" value="Pyrv/PenolPyrv_kinase-like_dom"/>
</dbReference>
<comment type="similarity">
    <text evidence="1">Belongs to the HpcH/HpaI aldolase family.</text>
</comment>
<accession>A0A6N6JDW8</accession>
<dbReference type="GO" id="GO:0016832">
    <property type="term" value="F:aldehyde-lyase activity"/>
    <property type="evidence" value="ECO:0007669"/>
    <property type="project" value="TreeGrafter"/>
</dbReference>
<dbReference type="SUPFAM" id="SSF51621">
    <property type="entry name" value="Phosphoenolpyruvate/pyruvate domain"/>
    <property type="match status" value="1"/>
</dbReference>
<dbReference type="Proteomes" id="UP000436822">
    <property type="component" value="Unassembled WGS sequence"/>
</dbReference>
<organism evidence="5 6">
    <name type="scientific">Litoreibacter roseus</name>
    <dbReference type="NCBI Taxonomy" id="2601869"/>
    <lineage>
        <taxon>Bacteria</taxon>
        <taxon>Pseudomonadati</taxon>
        <taxon>Pseudomonadota</taxon>
        <taxon>Alphaproteobacteria</taxon>
        <taxon>Rhodobacterales</taxon>
        <taxon>Roseobacteraceae</taxon>
        <taxon>Litoreibacter</taxon>
    </lineage>
</organism>
<keyword evidence="6" id="KW-1185">Reference proteome</keyword>
<dbReference type="InterPro" id="IPR040442">
    <property type="entry name" value="Pyrv_kinase-like_dom_sf"/>
</dbReference>
<gene>
    <name evidence="5" type="ORF">KIN_06630</name>
</gene>
<evidence type="ECO:0000256" key="2">
    <source>
        <dbReference type="ARBA" id="ARBA00022723"/>
    </source>
</evidence>
<dbReference type="Pfam" id="PF03328">
    <property type="entry name" value="HpcH_HpaI"/>
    <property type="match status" value="1"/>
</dbReference>
<dbReference type="EMBL" id="BLJE01000001">
    <property type="protein sequence ID" value="GFE63589.1"/>
    <property type="molecule type" value="Genomic_DNA"/>
</dbReference>
<dbReference type="RefSeq" id="WP_159804515.1">
    <property type="nucleotide sequence ID" value="NZ_BLJE01000001.1"/>
</dbReference>
<dbReference type="GO" id="GO:0005737">
    <property type="term" value="C:cytoplasm"/>
    <property type="evidence" value="ECO:0007669"/>
    <property type="project" value="TreeGrafter"/>
</dbReference>
<feature type="domain" description="HpcH/HpaI aldolase/citrate lyase" evidence="4">
    <location>
        <begin position="19"/>
        <end position="225"/>
    </location>
</feature>
<keyword evidence="3" id="KW-0456">Lyase</keyword>
<comment type="caution">
    <text evidence="5">The sequence shown here is derived from an EMBL/GenBank/DDBJ whole genome shotgun (WGS) entry which is preliminary data.</text>
</comment>
<dbReference type="GO" id="GO:0046872">
    <property type="term" value="F:metal ion binding"/>
    <property type="evidence" value="ECO:0007669"/>
    <property type="project" value="UniProtKB-KW"/>
</dbReference>
<name>A0A6N6JDW8_9RHOB</name>
<evidence type="ECO:0000313" key="6">
    <source>
        <dbReference type="Proteomes" id="UP000436822"/>
    </source>
</evidence>
<dbReference type="InterPro" id="IPR050251">
    <property type="entry name" value="HpcH-HpaI_aldolase"/>
</dbReference>
<reference evidence="5 6" key="1">
    <citation type="submission" date="2019-12" db="EMBL/GenBank/DDBJ databases">
        <title>Litoreibacter badius sp. nov., a novel bacteriochlorophyll a-containing bacterium in the genus Litoreibacter.</title>
        <authorList>
            <person name="Kanamuro M."/>
            <person name="Takabe Y."/>
            <person name="Mori K."/>
            <person name="Takaichi S."/>
            <person name="Hanada S."/>
        </authorList>
    </citation>
    <scope>NUCLEOTIDE SEQUENCE [LARGE SCALE GENOMIC DNA]</scope>
    <source>
        <strain evidence="5 6">K6</strain>
    </source>
</reference>
<evidence type="ECO:0000256" key="3">
    <source>
        <dbReference type="ARBA" id="ARBA00023239"/>
    </source>
</evidence>
<protein>
    <submittedName>
        <fullName evidence="5">4-hydroxy-2-oxovalerate aldolase</fullName>
    </submittedName>
</protein>
<dbReference type="AlphaFoldDB" id="A0A6N6JDW8"/>